<evidence type="ECO:0000256" key="6">
    <source>
        <dbReference type="ARBA" id="ARBA00023284"/>
    </source>
</evidence>
<organism evidence="9 10">
    <name type="scientific">Williamsoniiplasma lucivorax</name>
    <dbReference type="NCBI Taxonomy" id="209274"/>
    <lineage>
        <taxon>Bacteria</taxon>
        <taxon>Bacillati</taxon>
        <taxon>Mycoplasmatota</taxon>
        <taxon>Mollicutes</taxon>
        <taxon>Entomoplasmatales</taxon>
        <taxon>Williamsoniiplasma</taxon>
    </lineage>
</organism>
<name>A0A2S5R9X3_9MOLU</name>
<accession>A0A2S5R9X3</accession>
<keyword evidence="10" id="KW-1185">Reference proteome</keyword>
<feature type="domain" description="FAD/NAD(P)-binding" evidence="8">
    <location>
        <begin position="1"/>
        <end position="308"/>
    </location>
</feature>
<keyword evidence="5" id="KW-0560">Oxidoreductase</keyword>
<keyword evidence="6" id="KW-0676">Redox-active center</keyword>
<evidence type="ECO:0000256" key="2">
    <source>
        <dbReference type="ARBA" id="ARBA00009130"/>
    </source>
</evidence>
<dbReference type="PRINTS" id="PR00368">
    <property type="entry name" value="FADPNR"/>
</dbReference>
<dbReference type="Gene3D" id="3.30.390.30">
    <property type="match status" value="1"/>
</dbReference>
<evidence type="ECO:0000256" key="3">
    <source>
        <dbReference type="ARBA" id="ARBA00022630"/>
    </source>
</evidence>
<dbReference type="SUPFAM" id="SSF55424">
    <property type="entry name" value="FAD/NAD-linked reductases, dimerisation (C-terminal) domain"/>
    <property type="match status" value="1"/>
</dbReference>
<dbReference type="GO" id="GO:0016491">
    <property type="term" value="F:oxidoreductase activity"/>
    <property type="evidence" value="ECO:0007669"/>
    <property type="project" value="UniProtKB-KW"/>
</dbReference>
<dbReference type="RefSeq" id="WP_028127088.1">
    <property type="nucleotide sequence ID" value="NZ_PHNE01000006.1"/>
</dbReference>
<comment type="cofactor">
    <cofactor evidence="1">
        <name>FAD</name>
        <dbReference type="ChEBI" id="CHEBI:57692"/>
    </cofactor>
</comment>
<dbReference type="InterPro" id="IPR016156">
    <property type="entry name" value="FAD/NAD-linked_Rdtase_dimer_sf"/>
</dbReference>
<dbReference type="InterPro" id="IPR050260">
    <property type="entry name" value="FAD-bd_OxRdtase"/>
</dbReference>
<evidence type="ECO:0000256" key="4">
    <source>
        <dbReference type="ARBA" id="ARBA00022827"/>
    </source>
</evidence>
<reference evidence="9 10" key="1">
    <citation type="submission" date="2017-11" db="EMBL/GenBank/DDBJ databases">
        <title>Genome sequence of Entomoplasma lucivorax PIPN-2 (ATCC 49196).</title>
        <authorList>
            <person name="Lo W.-S."/>
            <person name="Gasparich G.E."/>
            <person name="Kuo C.-H."/>
        </authorList>
    </citation>
    <scope>NUCLEOTIDE SEQUENCE [LARGE SCALE GENOMIC DNA]</scope>
    <source>
        <strain evidence="9 10">PIPN-2</strain>
    </source>
</reference>
<protein>
    <submittedName>
        <fullName evidence="9">NADH oxidase</fullName>
    </submittedName>
</protein>
<dbReference type="PANTHER" id="PTHR43429">
    <property type="entry name" value="PYRIDINE NUCLEOTIDE-DISULFIDE OXIDOREDUCTASE DOMAIN-CONTAINING"/>
    <property type="match status" value="1"/>
</dbReference>
<keyword evidence="3" id="KW-0285">Flavoprotein</keyword>
<evidence type="ECO:0000259" key="7">
    <source>
        <dbReference type="Pfam" id="PF02852"/>
    </source>
</evidence>
<evidence type="ECO:0000313" key="9">
    <source>
        <dbReference type="EMBL" id="PPE04126.1"/>
    </source>
</evidence>
<dbReference type="Proteomes" id="UP000237865">
    <property type="component" value="Unassembled WGS sequence"/>
</dbReference>
<keyword evidence="4" id="KW-0274">FAD</keyword>
<sequence length="460" mass="50544">MKIIVIGTNHAGTTAVRTIKRLDPKAEVVTYDRNDNISFLGCGIALWVKGEFKDPKGLFYANPKMLEEEGIKVKMEHEWVSIDAKKKTVRIKDLKTGKEFDDNYDKLIIATGSWPIVPPIPGIDLPGVQICKNYDHAKIIQKANLNPDIKNVAVVGAGYIGVELVDAFVAAGKKVTLIDVADRIMPNYYDSEFTSIVEAGMKKAGVKMALGEKVVEFKAGKDGKISSVVTDKGKIKADYVIFSVGVRPQTKQLDGVVDLSPIGAIKTNDHMQTSNKDIFAIGDCAEVHNIALNQQMPVQLATTAVRTGIIAAVNCLQNNTMKTPGFAGANGIDVFGFKMASVGFTATSAKRMGVEAEEVFFTDNDRPEFMSSKSPVWLKVVWEKKSRKIIGAQVGSEVNHTETMYMFALGIQKGLTIDELPLIDIFFLPHFNKPYNFITLAGLEVLGLNYFKKNDSKKKK</sequence>
<dbReference type="PANTHER" id="PTHR43429:SF1">
    <property type="entry name" value="NAD(P)H SULFUR OXIDOREDUCTASE (COA-DEPENDENT)"/>
    <property type="match status" value="1"/>
</dbReference>
<dbReference type="EMBL" id="PHNE01000006">
    <property type="protein sequence ID" value="PPE04126.1"/>
    <property type="molecule type" value="Genomic_DNA"/>
</dbReference>
<evidence type="ECO:0000259" key="8">
    <source>
        <dbReference type="Pfam" id="PF07992"/>
    </source>
</evidence>
<evidence type="ECO:0000256" key="5">
    <source>
        <dbReference type="ARBA" id="ARBA00023002"/>
    </source>
</evidence>
<dbReference type="PRINTS" id="PR00411">
    <property type="entry name" value="PNDRDTASEI"/>
</dbReference>
<dbReference type="STRING" id="1399797.GCA_000518285_01026"/>
<dbReference type="Gene3D" id="3.50.50.60">
    <property type="entry name" value="FAD/NAD(P)-binding domain"/>
    <property type="match status" value="2"/>
</dbReference>
<dbReference type="Pfam" id="PF02852">
    <property type="entry name" value="Pyr_redox_dim"/>
    <property type="match status" value="1"/>
</dbReference>
<comment type="similarity">
    <text evidence="2">Belongs to the class-III pyridine nucleotide-disulfide oxidoreductase family.</text>
</comment>
<dbReference type="InterPro" id="IPR004099">
    <property type="entry name" value="Pyr_nucl-diS_OxRdtase_dimer"/>
</dbReference>
<dbReference type="InterPro" id="IPR036188">
    <property type="entry name" value="FAD/NAD-bd_sf"/>
</dbReference>
<dbReference type="InterPro" id="IPR023753">
    <property type="entry name" value="FAD/NAD-binding_dom"/>
</dbReference>
<dbReference type="Pfam" id="PF07992">
    <property type="entry name" value="Pyr_redox_2"/>
    <property type="match status" value="1"/>
</dbReference>
<dbReference type="AlphaFoldDB" id="A0A2S5R9X3"/>
<feature type="domain" description="Pyridine nucleotide-disulphide oxidoreductase dimerisation" evidence="7">
    <location>
        <begin position="335"/>
        <end position="431"/>
    </location>
</feature>
<proteinExistence type="inferred from homology"/>
<dbReference type="SUPFAM" id="SSF51905">
    <property type="entry name" value="FAD/NAD(P)-binding domain"/>
    <property type="match status" value="1"/>
</dbReference>
<comment type="caution">
    <text evidence="9">The sequence shown here is derived from an EMBL/GenBank/DDBJ whole genome shotgun (WGS) entry which is preliminary data.</text>
</comment>
<gene>
    <name evidence="9" type="primary">nox</name>
    <name evidence="9" type="ORF">ELUCI_v1c09060</name>
</gene>
<evidence type="ECO:0000313" key="10">
    <source>
        <dbReference type="Proteomes" id="UP000237865"/>
    </source>
</evidence>
<evidence type="ECO:0000256" key="1">
    <source>
        <dbReference type="ARBA" id="ARBA00001974"/>
    </source>
</evidence>